<organism evidence="2 3">
    <name type="scientific">Stegodyphus mimosarum</name>
    <name type="common">African social velvet spider</name>
    <dbReference type="NCBI Taxonomy" id="407821"/>
    <lineage>
        <taxon>Eukaryota</taxon>
        <taxon>Metazoa</taxon>
        <taxon>Ecdysozoa</taxon>
        <taxon>Arthropoda</taxon>
        <taxon>Chelicerata</taxon>
        <taxon>Arachnida</taxon>
        <taxon>Araneae</taxon>
        <taxon>Araneomorphae</taxon>
        <taxon>Entelegynae</taxon>
        <taxon>Eresoidea</taxon>
        <taxon>Eresidae</taxon>
        <taxon>Stegodyphus</taxon>
    </lineage>
</organism>
<evidence type="ECO:0000313" key="3">
    <source>
        <dbReference type="Proteomes" id="UP000054359"/>
    </source>
</evidence>
<dbReference type="OrthoDB" id="2015116at2759"/>
<feature type="region of interest" description="Disordered" evidence="1">
    <location>
        <begin position="40"/>
        <end position="72"/>
    </location>
</feature>
<dbReference type="InterPro" id="IPR036364">
    <property type="entry name" value="SEA_dom_sf"/>
</dbReference>
<name>A0A087SV60_STEMI</name>
<feature type="compositionally biased region" description="Basic and acidic residues" evidence="1">
    <location>
        <begin position="42"/>
        <end position="64"/>
    </location>
</feature>
<feature type="compositionally biased region" description="Low complexity" evidence="1">
    <location>
        <begin position="763"/>
        <end position="783"/>
    </location>
</feature>
<sequence>MPNITKRPLVISISIILYYFRIILAENTLEGIGTYTKNVSRPMRDKESEATRDNSKMMSHRTEATHPASAPELEASDISSEFNANSDYISFPITSTPYLSTSVSTNYHDLQINNSGEFLIEKASSNKNSFLMSSTKIEISSSYLLDDSSYLLADSSYLFRDSSYLLENSFYLLEDADLIERPASTEVNSYSVIPSSNAIQTHIYSSFETQTHSHVKEHHSSARNEFSSKSEKHSVTEIRSFLSADSKNPLLSFSVDEIRTFNEKPLSLVQYKTTSDITILSQSSTSEKPVTNSNQERSEYLKDNKSKEVFSSLSSIPSSLIVESHRIPFTNSISEEPEASYPTLMQNNNSQNKNTIDKLLHSGSLQESFQISVSSSKSESIASKLSNTTMFHEIVEDTELLKNKSSRKEDHEIDDIISGIIHLLAGNVQLVRPAPNIISTRPQQRVPVPSTRINNRGPIKSIPFSRTVVVFSQPHNHVNVATQPLPSNILPSSAGGSYHLRPSNKFINLPSTKTGGITPTAVSVIHFYKPVTKLTPSKQGHVPFVGEIFTSDNKHVHSKLPSVNENEKVVLPILTDVSKLQNEKIGAENTYSHFIFSDAADSSVVFVVSSPSSKSQPNEYMPTTATNSNSAAKNSPTRTFEVLIDTTSQKTHVPFKTSTDFFSKPSEISNTHEMLPQGSTQTLSAQNLSFETDHVPVGPITDWVPVFERPSMKFKPVSISASQSPGSTISNNDVSIIMEPIMFDLTVGNSLNEIQNSEIPTTQSKSASIHSESSSSEFPRLSTSANDGKEFIVSQTITQNKLALQESSKDVSFTEGNNISHVPSTSEFNIESQISSQMFTHELNNAHLRERTQSLKIDDDISHVSSTYRAIINVATSKNHSFIPSYELTSTLSSFFPTRSSISVPLQPSVQPPLGRPFVVPVDIEEVRPYVGAINPVGQDRARISPSYYPGAFPSSGIQGQRPGIDINDNSRERPIQATASVKPSQTPIIRGQPRPRPNTIRIDTCIVGDDSTCDKKMNETCKTEQGISSCHCRPGFARSYTRGPCIPIVSIMLSMKVDRFKNTKISFSPKYLDRNSDEYRMMEYEARKALSSLFSQTAFARTFLGLTINMFYHIGGKLIINSTVFLEEKESTRTQSVRLRLRQEIAESVKKRNQNIGDSHLSVDGPLSPLTA</sequence>
<feature type="region of interest" description="Disordered" evidence="1">
    <location>
        <begin position="759"/>
        <end position="783"/>
    </location>
</feature>
<protein>
    <recommendedName>
        <fullName evidence="4">EGF-like domain-containing protein</fullName>
    </recommendedName>
</protein>
<dbReference type="CDD" id="cd19941">
    <property type="entry name" value="TIL"/>
    <property type="match status" value="1"/>
</dbReference>
<evidence type="ECO:0008006" key="4">
    <source>
        <dbReference type="Google" id="ProtNLM"/>
    </source>
</evidence>
<feature type="region of interest" description="Disordered" evidence="1">
    <location>
        <begin position="281"/>
        <end position="303"/>
    </location>
</feature>
<feature type="non-terminal residue" evidence="2">
    <location>
        <position position="1173"/>
    </location>
</feature>
<dbReference type="AlphaFoldDB" id="A0A087SV60"/>
<dbReference type="EMBL" id="KK112111">
    <property type="protein sequence ID" value="KFM56749.1"/>
    <property type="molecule type" value="Genomic_DNA"/>
</dbReference>
<feature type="compositionally biased region" description="Polar residues" evidence="1">
    <location>
        <begin position="281"/>
        <end position="295"/>
    </location>
</feature>
<accession>A0A087SV60</accession>
<keyword evidence="3" id="KW-1185">Reference proteome</keyword>
<evidence type="ECO:0000256" key="1">
    <source>
        <dbReference type="SAM" id="MobiDB-lite"/>
    </source>
</evidence>
<feature type="compositionally biased region" description="Polar residues" evidence="1">
    <location>
        <begin position="616"/>
        <end position="634"/>
    </location>
</feature>
<reference evidence="2 3" key="1">
    <citation type="submission" date="2013-11" db="EMBL/GenBank/DDBJ databases">
        <title>Genome sequencing of Stegodyphus mimosarum.</title>
        <authorList>
            <person name="Bechsgaard J."/>
        </authorList>
    </citation>
    <scope>NUCLEOTIDE SEQUENCE [LARGE SCALE GENOMIC DNA]</scope>
</reference>
<dbReference type="Proteomes" id="UP000054359">
    <property type="component" value="Unassembled WGS sequence"/>
</dbReference>
<gene>
    <name evidence="2" type="ORF">X975_19524</name>
</gene>
<feature type="region of interest" description="Disordered" evidence="1">
    <location>
        <begin position="613"/>
        <end position="634"/>
    </location>
</feature>
<dbReference type="SUPFAM" id="SSF82671">
    <property type="entry name" value="SEA domain"/>
    <property type="match status" value="1"/>
</dbReference>
<proteinExistence type="predicted"/>
<evidence type="ECO:0000313" key="2">
    <source>
        <dbReference type="EMBL" id="KFM56749.1"/>
    </source>
</evidence>